<protein>
    <submittedName>
        <fullName evidence="4">Adenylate/guanylate cyclase domain-containing protein</fullName>
    </submittedName>
</protein>
<feature type="compositionally biased region" description="Basic residues" evidence="1">
    <location>
        <begin position="130"/>
        <end position="140"/>
    </location>
</feature>
<feature type="region of interest" description="Disordered" evidence="1">
    <location>
        <begin position="71"/>
        <end position="146"/>
    </location>
</feature>
<feature type="transmembrane region" description="Helical" evidence="2">
    <location>
        <begin position="196"/>
        <end position="217"/>
    </location>
</feature>
<dbReference type="InterPro" id="IPR001054">
    <property type="entry name" value="A/G_cyclase"/>
</dbReference>
<dbReference type="GO" id="GO:0004016">
    <property type="term" value="F:adenylate cyclase activity"/>
    <property type="evidence" value="ECO:0007669"/>
    <property type="project" value="UniProtKB-ARBA"/>
</dbReference>
<comment type="caution">
    <text evidence="4">The sequence shown here is derived from an EMBL/GenBank/DDBJ whole genome shotgun (WGS) entry which is preliminary data.</text>
</comment>
<name>A0A437QJQ8_9PROT</name>
<organism evidence="4 5">
    <name type="scientific">Hwanghaeella grinnelliae</name>
    <dbReference type="NCBI Taxonomy" id="2500179"/>
    <lineage>
        <taxon>Bacteria</taxon>
        <taxon>Pseudomonadati</taxon>
        <taxon>Pseudomonadota</taxon>
        <taxon>Alphaproteobacteria</taxon>
        <taxon>Rhodospirillales</taxon>
        <taxon>Rhodospirillaceae</taxon>
        <taxon>Hwanghaeella</taxon>
    </lineage>
</organism>
<gene>
    <name evidence="4" type="ORF">EOI86_18015</name>
</gene>
<feature type="region of interest" description="Disordered" evidence="1">
    <location>
        <begin position="627"/>
        <end position="646"/>
    </location>
</feature>
<dbReference type="CDD" id="cd07302">
    <property type="entry name" value="CHD"/>
    <property type="match status" value="1"/>
</dbReference>
<dbReference type="InterPro" id="IPR050697">
    <property type="entry name" value="Adenylyl/Guanylyl_Cyclase_3/4"/>
</dbReference>
<dbReference type="PANTHER" id="PTHR43081">
    <property type="entry name" value="ADENYLATE CYCLASE, TERMINAL-DIFFERENTIATION SPECIFIC-RELATED"/>
    <property type="match status" value="1"/>
</dbReference>
<dbReference type="SMART" id="SM00044">
    <property type="entry name" value="CYCc"/>
    <property type="match status" value="1"/>
</dbReference>
<sequence>MSGQKLVSFEVYYLQGGRWQIHARFGPNDREKATEEAKRLDTGGFEASCVIRETFDQATNESEESVVYHTPTMKSRPPVGQITNNSGAGKRGWSGDAPPDGSAAANAMKDAKKREKAFNKKQKAEAAAREKKKAPPPKKARVPDPEPMERAAIGEIIFKVILVCFISLIPALLISYASFHSIAWAREQEIGISVKAAQFTLIAVFILSFAAFFVPMLRKYVTFGTQNTFIDTFVPVRDLDGLEPSVALDETVSLEDMAAAIPAPPLQTEPPAVVYEADPDLPPEEAQVASELAITPVHGNEDGDPEAMSNELERMELEARRVVGPDVDDYTKFGLTLFLAGAGEALSRKFKIIGKAALDVMVKRVMSLGNTEKLARGFIANIEEYLLEDRYFGMYRQGRSAAYRRIVDPNAPLGLDEALVEWRKPTKPLDDAGEKGPSNAADKPEKHQTGEKFVAVFFTDIVDSTAKQQKNGDHWMMDVIRAHNEIVREGIKKHSGREIKHTGDGIMATFPAAQNAIEAAVLMQRGFKRFSSVMPDREFEVRVGISAGEPIHESGDIFGTPVNLAARVLSKTDPNQICVSSIVKDLCQGKDYSFTPHGTFELKGFPEAQVIYRLSYTVPDTVPLVPAPPTVEAKAPGAGARPRVAA</sequence>
<evidence type="ECO:0000256" key="2">
    <source>
        <dbReference type="SAM" id="Phobius"/>
    </source>
</evidence>
<dbReference type="RefSeq" id="WP_127766865.1">
    <property type="nucleotide sequence ID" value="NZ_SADE01000003.1"/>
</dbReference>
<feature type="transmembrane region" description="Helical" evidence="2">
    <location>
        <begin position="156"/>
        <end position="176"/>
    </location>
</feature>
<feature type="region of interest" description="Disordered" evidence="1">
    <location>
        <begin position="427"/>
        <end position="447"/>
    </location>
</feature>
<dbReference type="Gene3D" id="3.30.70.1230">
    <property type="entry name" value="Nucleotide cyclase"/>
    <property type="match status" value="1"/>
</dbReference>
<keyword evidence="2" id="KW-1133">Transmembrane helix</keyword>
<feature type="domain" description="Guanylate cyclase" evidence="3">
    <location>
        <begin position="455"/>
        <end position="569"/>
    </location>
</feature>
<dbReference type="GO" id="GO:0006171">
    <property type="term" value="P:cAMP biosynthetic process"/>
    <property type="evidence" value="ECO:0007669"/>
    <property type="project" value="TreeGrafter"/>
</dbReference>
<proteinExistence type="predicted"/>
<dbReference type="PANTHER" id="PTHR43081:SF19">
    <property type="entry name" value="PH-SENSITIVE ADENYLATE CYCLASE RV1264"/>
    <property type="match status" value="1"/>
</dbReference>
<dbReference type="Pfam" id="PF00211">
    <property type="entry name" value="Guanylate_cyc"/>
    <property type="match status" value="1"/>
</dbReference>
<dbReference type="GO" id="GO:0035556">
    <property type="term" value="P:intracellular signal transduction"/>
    <property type="evidence" value="ECO:0007669"/>
    <property type="project" value="InterPro"/>
</dbReference>
<evidence type="ECO:0000256" key="1">
    <source>
        <dbReference type="SAM" id="MobiDB-lite"/>
    </source>
</evidence>
<feature type="compositionally biased region" description="Basic and acidic residues" evidence="1">
    <location>
        <begin position="109"/>
        <end position="129"/>
    </location>
</feature>
<evidence type="ECO:0000259" key="3">
    <source>
        <dbReference type="PROSITE" id="PS50125"/>
    </source>
</evidence>
<dbReference type="PROSITE" id="PS50125">
    <property type="entry name" value="GUANYLATE_CYCLASE_2"/>
    <property type="match status" value="1"/>
</dbReference>
<dbReference type="Proteomes" id="UP000287447">
    <property type="component" value="Unassembled WGS sequence"/>
</dbReference>
<keyword evidence="2" id="KW-0812">Transmembrane</keyword>
<evidence type="ECO:0000313" key="5">
    <source>
        <dbReference type="Proteomes" id="UP000287447"/>
    </source>
</evidence>
<keyword evidence="2" id="KW-0472">Membrane</keyword>
<dbReference type="AlphaFoldDB" id="A0A437QJQ8"/>
<feature type="compositionally biased region" description="Low complexity" evidence="1">
    <location>
        <begin position="633"/>
        <end position="646"/>
    </location>
</feature>
<dbReference type="OrthoDB" id="7374210at2"/>
<dbReference type="EMBL" id="SADE01000003">
    <property type="protein sequence ID" value="RVU34747.1"/>
    <property type="molecule type" value="Genomic_DNA"/>
</dbReference>
<evidence type="ECO:0000313" key="4">
    <source>
        <dbReference type="EMBL" id="RVU34747.1"/>
    </source>
</evidence>
<keyword evidence="5" id="KW-1185">Reference proteome</keyword>
<reference evidence="5" key="1">
    <citation type="submission" date="2019-01" db="EMBL/GenBank/DDBJ databases">
        <title>Gri0909 isolated from a small marine red alga.</title>
        <authorList>
            <person name="Kim J."/>
            <person name="Jeong S.E."/>
            <person name="Jeon C.O."/>
        </authorList>
    </citation>
    <scope>NUCLEOTIDE SEQUENCE [LARGE SCALE GENOMIC DNA]</scope>
    <source>
        <strain evidence="5">Gri0909</strain>
    </source>
</reference>
<dbReference type="SUPFAM" id="SSF55073">
    <property type="entry name" value="Nucleotide cyclase"/>
    <property type="match status" value="1"/>
</dbReference>
<dbReference type="InterPro" id="IPR029787">
    <property type="entry name" value="Nucleotide_cyclase"/>
</dbReference>
<accession>A0A437QJQ8</accession>